<dbReference type="AlphaFoldDB" id="A0A2N5TRR6"/>
<comment type="caution">
    <text evidence="1">The sequence shown here is derived from an EMBL/GenBank/DDBJ whole genome shotgun (WGS) entry which is preliminary data.</text>
</comment>
<protein>
    <submittedName>
        <fullName evidence="1">Uncharacterized protein</fullName>
    </submittedName>
</protein>
<name>A0A2N5TRR6_9BASI</name>
<sequence length="101" mass="11236">MAPPNVSVEGGTLRRFITNKDQEKLFGGEGSGWKLRASKGNEPGTILITCNSPNPQVYIAKDSHQPRWLHMKIQGPKMHLITASKISIWHMGDEEINTALK</sequence>
<reference evidence="1 2" key="1">
    <citation type="submission" date="2017-11" db="EMBL/GenBank/DDBJ databases">
        <title>De novo assembly and phasing of dikaryotic genomes from two isolates of Puccinia coronata f. sp. avenae, the causal agent of oat crown rust.</title>
        <authorList>
            <person name="Miller M.E."/>
            <person name="Zhang Y."/>
            <person name="Omidvar V."/>
            <person name="Sperschneider J."/>
            <person name="Schwessinger B."/>
            <person name="Raley C."/>
            <person name="Palmer J.M."/>
            <person name="Garnica D."/>
            <person name="Upadhyaya N."/>
            <person name="Rathjen J."/>
            <person name="Taylor J.M."/>
            <person name="Park R.F."/>
            <person name="Dodds P.N."/>
            <person name="Hirsch C.D."/>
            <person name="Kianian S.F."/>
            <person name="Figueroa M."/>
        </authorList>
    </citation>
    <scope>NUCLEOTIDE SEQUENCE [LARGE SCALE GENOMIC DNA]</scope>
    <source>
        <strain evidence="1">12SD80</strain>
    </source>
</reference>
<dbReference type="Proteomes" id="UP000235392">
    <property type="component" value="Unassembled WGS sequence"/>
</dbReference>
<evidence type="ECO:0000313" key="2">
    <source>
        <dbReference type="Proteomes" id="UP000235392"/>
    </source>
</evidence>
<organism evidence="1 2">
    <name type="scientific">Puccinia coronata f. sp. avenae</name>
    <dbReference type="NCBI Taxonomy" id="200324"/>
    <lineage>
        <taxon>Eukaryota</taxon>
        <taxon>Fungi</taxon>
        <taxon>Dikarya</taxon>
        <taxon>Basidiomycota</taxon>
        <taxon>Pucciniomycotina</taxon>
        <taxon>Pucciniomycetes</taxon>
        <taxon>Pucciniales</taxon>
        <taxon>Pucciniaceae</taxon>
        <taxon>Puccinia</taxon>
    </lineage>
</organism>
<dbReference type="EMBL" id="PGCI01000374">
    <property type="protein sequence ID" value="PLW28189.1"/>
    <property type="molecule type" value="Genomic_DNA"/>
</dbReference>
<accession>A0A2N5TRR6</accession>
<evidence type="ECO:0000313" key="1">
    <source>
        <dbReference type="EMBL" id="PLW28189.1"/>
    </source>
</evidence>
<proteinExistence type="predicted"/>
<gene>
    <name evidence="1" type="ORF">PCASD_24048</name>
</gene>